<evidence type="ECO:0000256" key="1">
    <source>
        <dbReference type="SAM" id="Phobius"/>
    </source>
</evidence>
<proteinExistence type="evidence at transcript level"/>
<dbReference type="EMBL" id="BT025182">
    <property type="protein sequence ID" value="ABF00107.1"/>
    <property type="molecule type" value="mRNA"/>
</dbReference>
<evidence type="ECO:0000313" key="2">
    <source>
        <dbReference type="EMBL" id="ABF00107.1"/>
    </source>
</evidence>
<protein>
    <submittedName>
        <fullName evidence="2">IP13630p</fullName>
    </submittedName>
</protein>
<keyword evidence="1" id="KW-0472">Membrane</keyword>
<name>Q1LZ44_DROME</name>
<keyword evidence="1" id="KW-0812">Transmembrane</keyword>
<sequence>MEVKSQEQSSSRDPKLQYRSIFSHGWATSTRIALKYFQVPMYEMVVSPPWSHRPISSEKFVLVRPMRSTLLSSAWLRLQIVIAGNGMLLVSFCLALVEMIMGEALHFTYTLDMKNTERITTSTKARPKKMLKGDIKYEFVRDLCDRLIDSATLLTYRSGMVMLSSAMYFNPWRVLFLR</sequence>
<keyword evidence="1" id="KW-1133">Transmembrane helix</keyword>
<organism evidence="2">
    <name type="scientific">Drosophila melanogaster</name>
    <name type="common">Fruit fly</name>
    <dbReference type="NCBI Taxonomy" id="7227"/>
    <lineage>
        <taxon>Eukaryota</taxon>
        <taxon>Metazoa</taxon>
        <taxon>Ecdysozoa</taxon>
        <taxon>Arthropoda</taxon>
        <taxon>Hexapoda</taxon>
        <taxon>Insecta</taxon>
        <taxon>Pterygota</taxon>
        <taxon>Neoptera</taxon>
        <taxon>Endopterygota</taxon>
        <taxon>Diptera</taxon>
        <taxon>Brachycera</taxon>
        <taxon>Muscomorpha</taxon>
        <taxon>Ephydroidea</taxon>
        <taxon>Drosophilidae</taxon>
        <taxon>Drosophila</taxon>
        <taxon>Sophophora</taxon>
    </lineage>
</organism>
<accession>Q1LZ44</accession>
<reference evidence="2" key="1">
    <citation type="submission" date="2006-04" db="EMBL/GenBank/DDBJ databases">
        <authorList>
            <person name="Stapleton M."/>
            <person name="Carlson J."/>
            <person name="Chavez C."/>
            <person name="Frise E."/>
            <person name="George R."/>
            <person name="Pacleb J."/>
            <person name="Park S."/>
            <person name="Wan K."/>
            <person name="Yu C."/>
            <person name="Celniker S."/>
        </authorList>
    </citation>
    <scope>NUCLEOTIDE SEQUENCE</scope>
</reference>
<dbReference type="AlphaFoldDB" id="Q1LZ44"/>
<feature type="transmembrane region" description="Helical" evidence="1">
    <location>
        <begin position="74"/>
        <end position="97"/>
    </location>
</feature>